<dbReference type="PANTHER" id="PTHR47201">
    <property type="entry name" value="BNAC09G30780D PROTEIN"/>
    <property type="match status" value="1"/>
</dbReference>
<organism evidence="2 3">
    <name type="scientific">Vitrella brassicaformis (strain CCMP3155)</name>
    <dbReference type="NCBI Taxonomy" id="1169540"/>
    <lineage>
        <taxon>Eukaryota</taxon>
        <taxon>Sar</taxon>
        <taxon>Alveolata</taxon>
        <taxon>Colpodellida</taxon>
        <taxon>Vitrellaceae</taxon>
        <taxon>Vitrella</taxon>
    </lineage>
</organism>
<dbReference type="SUPFAM" id="SSF50978">
    <property type="entry name" value="WD40 repeat-like"/>
    <property type="match status" value="1"/>
</dbReference>
<dbReference type="VEuPathDB" id="CryptoDB:Vbra_22256"/>
<sequence>MLLVREVEPTPHGAEEGSDASSCCEQSLPLPSGDVVSDDGEGGDDDERGDTHSWVTAGTEEGWPSSPLLGAGPSPPSPRCRQPAGDSAADEKPCDVCVGAGAGDGEDQEDDGIIGMSDDDSEMDFRCDSPAAHPRHYECEQRHRYSFAHSTCTTTTAAAAAAAAKTRCRSYSESYAFHLPPVSEPATRPAMAPNGRRAKEGEMVEGWSSPNWRVVPHEDLRVVRTSRDARQFEFHPVREDVMLVGHKSGAMDFRCDSPAAHPRHYECEQRHRYSFAHSTCTTTTAAAAAAAAKTRCRSYSESYAFHLPPVSEPATRPAMAPNGRRAKEGEMVEGWSSPNWRVVPHEDLRVVRTSRDARQFEFHPVREDVMLVGHKSGAVSVIDFERDVSVGREPVAQCPILGLAWLHLHPTIAICGAANDGTTCMLQWDENEGLGRGLRRLHSCRRFEQLSSLSVNVSDDYFMTSGFRRDLALYDVATARQLQVFDNVHHHHINILRFSDHSPHIFATSSFDQTCKLWDLREKICSSRPAQCFHTGCLNVMCCFSPDDRFLLCSGIDASLHQFSLGSACEYPSHDGLQVPPLHSQQNYRRSLYLSTSRHFITAATDESFVRVMGIHGEDYGIIRFNGLLKTPLPSDTDPSSSRMGYDSTALSRRLAGRNASVSLDGQGSLMLLSNPLWGSPHARILSGNTVPRLIGPSSDAVRGPSPSWYVDSRAAHPAPAPLPVCHR</sequence>
<protein>
    <submittedName>
        <fullName evidence="2">Uncharacterized protein</fullName>
    </submittedName>
</protein>
<dbReference type="InterPro" id="IPR001680">
    <property type="entry name" value="WD40_rpt"/>
</dbReference>
<dbReference type="STRING" id="1169540.A0A0G4GEF3"/>
<feature type="region of interest" description="Disordered" evidence="1">
    <location>
        <begin position="1"/>
        <end position="112"/>
    </location>
</feature>
<dbReference type="OrthoDB" id="20669at2759"/>
<evidence type="ECO:0000313" key="2">
    <source>
        <dbReference type="EMBL" id="CEM27780.1"/>
    </source>
</evidence>
<dbReference type="GO" id="GO:0071493">
    <property type="term" value="P:cellular response to UV-B"/>
    <property type="evidence" value="ECO:0007669"/>
    <property type="project" value="InterPro"/>
</dbReference>
<dbReference type="InterPro" id="IPR036322">
    <property type="entry name" value="WD40_repeat_dom_sf"/>
</dbReference>
<reference evidence="2 3" key="1">
    <citation type="submission" date="2014-11" db="EMBL/GenBank/DDBJ databases">
        <authorList>
            <person name="Zhu J."/>
            <person name="Qi W."/>
            <person name="Song R."/>
        </authorList>
    </citation>
    <scope>NUCLEOTIDE SEQUENCE [LARGE SCALE GENOMIC DNA]</scope>
</reference>
<dbReference type="InParanoid" id="A0A0G4GEF3"/>
<dbReference type="InterPro" id="IPR046377">
    <property type="entry name" value="DHU1"/>
</dbReference>
<feature type="compositionally biased region" description="Basic and acidic residues" evidence="1">
    <location>
        <begin position="1"/>
        <end position="15"/>
    </location>
</feature>
<dbReference type="SMART" id="SM00320">
    <property type="entry name" value="WD40"/>
    <property type="match status" value="4"/>
</dbReference>
<dbReference type="GO" id="GO:0080008">
    <property type="term" value="C:Cul4-RING E3 ubiquitin ligase complex"/>
    <property type="evidence" value="ECO:0007669"/>
    <property type="project" value="InterPro"/>
</dbReference>
<dbReference type="InterPro" id="IPR015943">
    <property type="entry name" value="WD40/YVTN_repeat-like_dom_sf"/>
</dbReference>
<dbReference type="EMBL" id="CDMY01000642">
    <property type="protein sequence ID" value="CEM27780.1"/>
    <property type="molecule type" value="Genomic_DNA"/>
</dbReference>
<feature type="compositionally biased region" description="Acidic residues" evidence="1">
    <location>
        <begin position="36"/>
        <end position="48"/>
    </location>
</feature>
<dbReference type="PANTHER" id="PTHR47201:SF1">
    <property type="entry name" value="PROTEIN DWD HYPERSENSITIVE TO UV-B 1"/>
    <property type="match status" value="1"/>
</dbReference>
<evidence type="ECO:0000256" key="1">
    <source>
        <dbReference type="SAM" id="MobiDB-lite"/>
    </source>
</evidence>
<name>A0A0G4GEF3_VITBC</name>
<gene>
    <name evidence="2" type="ORF">Vbra_22256</name>
</gene>
<keyword evidence="3" id="KW-1185">Reference proteome</keyword>
<dbReference type="AlphaFoldDB" id="A0A0G4GEF3"/>
<dbReference type="Proteomes" id="UP000041254">
    <property type="component" value="Unassembled WGS sequence"/>
</dbReference>
<dbReference type="Pfam" id="PF00400">
    <property type="entry name" value="WD40"/>
    <property type="match status" value="1"/>
</dbReference>
<proteinExistence type="predicted"/>
<evidence type="ECO:0000313" key="3">
    <source>
        <dbReference type="Proteomes" id="UP000041254"/>
    </source>
</evidence>
<dbReference type="Gene3D" id="2.130.10.10">
    <property type="entry name" value="YVTN repeat-like/Quinoprotein amine dehydrogenase"/>
    <property type="match status" value="1"/>
</dbReference>
<accession>A0A0G4GEF3</accession>